<dbReference type="Proteomes" id="UP000682892">
    <property type="component" value="Unassembled WGS sequence"/>
</dbReference>
<name>Q16W95_AEDAE</name>
<evidence type="ECO:0000313" key="2">
    <source>
        <dbReference type="Proteomes" id="UP000682892"/>
    </source>
</evidence>
<reference evidence="1" key="1">
    <citation type="submission" date="2005-10" db="EMBL/GenBank/DDBJ databases">
        <authorList>
            <person name="Loftus B.J."/>
            <person name="Nene V.M."/>
            <person name="Hannick L.I."/>
            <person name="Bidwell S."/>
            <person name="Haas B."/>
            <person name="Amedeo P."/>
            <person name="Orvis J."/>
            <person name="Wortman J.R."/>
            <person name="White O.R."/>
            <person name="Salzberg S."/>
            <person name="Shumway M."/>
            <person name="Koo H."/>
            <person name="Zhao Y."/>
            <person name="Holmes M."/>
            <person name="Miller J."/>
            <person name="Schatz M."/>
            <person name="Pop M."/>
            <person name="Pai G."/>
            <person name="Utterback T."/>
            <person name="Rogers Y.-H."/>
            <person name="Kravitz S."/>
            <person name="Fraser C.M."/>
        </authorList>
    </citation>
    <scope>NUCLEOTIDE SEQUENCE</scope>
    <source>
        <strain evidence="1">Liverpool</strain>
    </source>
</reference>
<dbReference type="EMBL" id="CH477572">
    <property type="protein sequence ID" value="EAT38854.1"/>
    <property type="molecule type" value="Genomic_DNA"/>
</dbReference>
<gene>
    <name evidence="1" type="ORF">AaeL_AAEL009286</name>
</gene>
<organism evidence="1 2">
    <name type="scientific">Aedes aegypti</name>
    <name type="common">Yellowfever mosquito</name>
    <name type="synonym">Culex aegypti</name>
    <dbReference type="NCBI Taxonomy" id="7159"/>
    <lineage>
        <taxon>Eukaryota</taxon>
        <taxon>Metazoa</taxon>
        <taxon>Ecdysozoa</taxon>
        <taxon>Arthropoda</taxon>
        <taxon>Hexapoda</taxon>
        <taxon>Insecta</taxon>
        <taxon>Pterygota</taxon>
        <taxon>Neoptera</taxon>
        <taxon>Endopterygota</taxon>
        <taxon>Diptera</taxon>
        <taxon>Nematocera</taxon>
        <taxon>Culicoidea</taxon>
        <taxon>Culicidae</taxon>
        <taxon>Culicinae</taxon>
        <taxon>Aedini</taxon>
        <taxon>Aedes</taxon>
        <taxon>Stegomyia</taxon>
    </lineage>
</organism>
<reference evidence="1" key="3">
    <citation type="submission" date="2012-09" db="EMBL/GenBank/DDBJ databases">
        <authorList>
            <consortium name="VectorBase"/>
        </authorList>
    </citation>
    <scope>NUCLEOTIDE SEQUENCE</scope>
    <source>
        <strain evidence="1">Liverpool</strain>
    </source>
</reference>
<dbReference type="HOGENOM" id="CLU_1556536_0_0_1"/>
<proteinExistence type="predicted"/>
<protein>
    <submittedName>
        <fullName evidence="1">AAEL009286-PA</fullName>
    </submittedName>
</protein>
<dbReference type="PaxDb" id="7159-AAEL009286-PA"/>
<evidence type="ECO:0000313" key="1">
    <source>
        <dbReference type="EMBL" id="EAT38854.1"/>
    </source>
</evidence>
<accession>Q16W95</accession>
<reference evidence="1" key="2">
    <citation type="journal article" date="2007" name="Science">
        <title>Genome sequence of Aedes aegypti, a major arbovirus vector.</title>
        <authorList>
            <person name="Nene V."/>
            <person name="Wortman J.R."/>
            <person name="Lawson D."/>
            <person name="Haas B."/>
            <person name="Kodira C."/>
            <person name="Tu Z.J."/>
            <person name="Loftus B."/>
            <person name="Xi Z."/>
            <person name="Megy K."/>
            <person name="Grabherr M."/>
            <person name="Ren Q."/>
            <person name="Zdobnov E.M."/>
            <person name="Lobo N.F."/>
            <person name="Campbell K.S."/>
            <person name="Brown S.E."/>
            <person name="Bonaldo M.F."/>
            <person name="Zhu J."/>
            <person name="Sinkins S.P."/>
            <person name="Hogenkamp D.G."/>
            <person name="Amedeo P."/>
            <person name="Arensburger P."/>
            <person name="Atkinson P.W."/>
            <person name="Bidwell S."/>
            <person name="Biedler J."/>
            <person name="Birney E."/>
            <person name="Bruggner R.V."/>
            <person name="Costas J."/>
            <person name="Coy M.R."/>
            <person name="Crabtree J."/>
            <person name="Crawford M."/>
            <person name="Debruyn B."/>
            <person name="Decaprio D."/>
            <person name="Eiglmeier K."/>
            <person name="Eisenstadt E."/>
            <person name="El-Dorry H."/>
            <person name="Gelbart W.M."/>
            <person name="Gomes S.L."/>
            <person name="Hammond M."/>
            <person name="Hannick L.I."/>
            <person name="Hogan J.R."/>
            <person name="Holmes M.H."/>
            <person name="Jaffe D."/>
            <person name="Johnston J.S."/>
            <person name="Kennedy R.C."/>
            <person name="Koo H."/>
            <person name="Kravitz S."/>
            <person name="Kriventseva E.V."/>
            <person name="Kulp D."/>
            <person name="Labutti K."/>
            <person name="Lee E."/>
            <person name="Li S."/>
            <person name="Lovin D.D."/>
            <person name="Mao C."/>
            <person name="Mauceli E."/>
            <person name="Menck C.F."/>
            <person name="Miller J.R."/>
            <person name="Montgomery P."/>
            <person name="Mori A."/>
            <person name="Nascimento A.L."/>
            <person name="Naveira H.F."/>
            <person name="Nusbaum C."/>
            <person name="O'leary S."/>
            <person name="Orvis J."/>
            <person name="Pertea M."/>
            <person name="Quesneville H."/>
            <person name="Reidenbach K.R."/>
            <person name="Rogers Y.H."/>
            <person name="Roth C.W."/>
            <person name="Schneider J.R."/>
            <person name="Schatz M."/>
            <person name="Shumway M."/>
            <person name="Stanke M."/>
            <person name="Stinson E.O."/>
            <person name="Tubio J.M."/>
            <person name="Vanzee J.P."/>
            <person name="Verjovski-Almeida S."/>
            <person name="Werner D."/>
            <person name="White O."/>
            <person name="Wyder S."/>
            <person name="Zeng Q."/>
            <person name="Zhao Q."/>
            <person name="Zhao Y."/>
            <person name="Hill C.A."/>
            <person name="Raikhel A.S."/>
            <person name="Soares M.B."/>
            <person name="Knudson D.L."/>
            <person name="Lee N.H."/>
            <person name="Galagan J."/>
            <person name="Salzberg S.L."/>
            <person name="Paulsen I.T."/>
            <person name="Dimopoulos G."/>
            <person name="Collins F.H."/>
            <person name="Birren B."/>
            <person name="Fraser-Liggett C.M."/>
            <person name="Severson D.W."/>
        </authorList>
    </citation>
    <scope>NUCLEOTIDE SEQUENCE [LARGE SCALE GENOMIC DNA]</scope>
    <source>
        <strain evidence="1">Liverpool</strain>
    </source>
</reference>
<dbReference type="AlphaFoldDB" id="Q16W95"/>
<sequence>MSINNSVLMLSPSLQSVQQLIIVASKFPLNGNLLHQLQRQFQKIRTPEYYQRIGTNCLQASLVQLLEPVLNVGRENFYHRSLFLAHKLLTATSQPTQVVLFASVVQLNQIVLSYGRIIVIDEFEHFEEGVGFNVRHCNWFSIHTGWRFAFSCCEHLIEDFAGRGKRETMPVD</sequence>